<protein>
    <submittedName>
        <fullName evidence="1">TraB/GumN family protein</fullName>
    </submittedName>
</protein>
<comment type="caution">
    <text evidence="1">The sequence shown here is derived from an EMBL/GenBank/DDBJ whole genome shotgun (WGS) entry which is preliminary data.</text>
</comment>
<evidence type="ECO:0000313" key="1">
    <source>
        <dbReference type="EMBL" id="GHC47415.1"/>
    </source>
</evidence>
<dbReference type="CDD" id="cd14789">
    <property type="entry name" value="Tiki"/>
    <property type="match status" value="1"/>
</dbReference>
<name>A0A918TLL2_9RHOB</name>
<reference evidence="1" key="2">
    <citation type="submission" date="2020-09" db="EMBL/GenBank/DDBJ databases">
        <authorList>
            <person name="Sun Q."/>
            <person name="Kim S."/>
        </authorList>
    </citation>
    <scope>NUCLEOTIDE SEQUENCE</scope>
    <source>
        <strain evidence="1">KCTC 23310</strain>
    </source>
</reference>
<dbReference type="Proteomes" id="UP000638981">
    <property type="component" value="Unassembled WGS sequence"/>
</dbReference>
<keyword evidence="2" id="KW-1185">Reference proteome</keyword>
<dbReference type="PANTHER" id="PTHR40590:SF1">
    <property type="entry name" value="CYTOPLASMIC PROTEIN"/>
    <property type="match status" value="1"/>
</dbReference>
<dbReference type="InterPro" id="IPR002816">
    <property type="entry name" value="TraB/PrgY/GumN_fam"/>
</dbReference>
<dbReference type="AlphaFoldDB" id="A0A918TLL2"/>
<organism evidence="1 2">
    <name type="scientific">Neogemmobacter tilapiae</name>
    <dbReference type="NCBI Taxonomy" id="875041"/>
    <lineage>
        <taxon>Bacteria</taxon>
        <taxon>Pseudomonadati</taxon>
        <taxon>Pseudomonadota</taxon>
        <taxon>Alphaproteobacteria</taxon>
        <taxon>Rhodobacterales</taxon>
        <taxon>Paracoccaceae</taxon>
        <taxon>Neogemmobacter</taxon>
    </lineage>
</organism>
<reference evidence="1" key="1">
    <citation type="journal article" date="2014" name="Int. J. Syst. Evol. Microbiol.">
        <title>Complete genome sequence of Corynebacterium casei LMG S-19264T (=DSM 44701T), isolated from a smear-ripened cheese.</title>
        <authorList>
            <consortium name="US DOE Joint Genome Institute (JGI-PGF)"/>
            <person name="Walter F."/>
            <person name="Albersmeier A."/>
            <person name="Kalinowski J."/>
            <person name="Ruckert C."/>
        </authorList>
    </citation>
    <scope>NUCLEOTIDE SEQUENCE</scope>
    <source>
        <strain evidence="1">KCTC 23310</strain>
    </source>
</reference>
<sequence length="340" mass="37613">MKYASLPRLILATALMFLAGAGLLRAGCEGGVNLLTTMPSDKRAEIEAVTMAAPFPQGNLWQATRDGQTVTILGTYHLDDRRHDAIMQSVAPLLDKAGRLLVEAGPQEVRQLKAHMAREPGMMFLTQGPSLMEQLPPDIWKKLKTAMAARQVPGFMAAKFRPWFAAMTLSAPPCMALDAARENGLDMRLMKLAAEKSLSVQALEPYDTLFKMIDSLSAEDQIEMIEMSLQMESHIQDMTFTTAEEYFAQNSRVIWELTRDNALAQASDRPGFTKADITADFDLMEKVMLTERNAAWIPVIEEAADKGTVFVAFGALHLSGDTGVLHLLEQKGWTIERLPL</sequence>
<evidence type="ECO:0000313" key="2">
    <source>
        <dbReference type="Proteomes" id="UP000638981"/>
    </source>
</evidence>
<dbReference type="EMBL" id="BMYJ01000002">
    <property type="protein sequence ID" value="GHC47415.1"/>
    <property type="molecule type" value="Genomic_DNA"/>
</dbReference>
<accession>A0A918TLL2</accession>
<dbReference type="PANTHER" id="PTHR40590">
    <property type="entry name" value="CYTOPLASMIC PROTEIN-RELATED"/>
    <property type="match status" value="1"/>
</dbReference>
<dbReference type="RefSeq" id="WP_189410198.1">
    <property type="nucleotide sequence ID" value="NZ_BMYJ01000002.1"/>
</dbReference>
<proteinExistence type="predicted"/>
<dbReference type="Pfam" id="PF01963">
    <property type="entry name" value="TraB_PrgY_gumN"/>
    <property type="match status" value="1"/>
</dbReference>
<dbReference type="InterPro" id="IPR047111">
    <property type="entry name" value="YbaP-like"/>
</dbReference>
<gene>
    <name evidence="1" type="ORF">GCM10007315_06510</name>
</gene>